<gene>
    <name evidence="1" type="ORF">MCOR_9222</name>
</gene>
<protein>
    <submittedName>
        <fullName evidence="1">Uncharacterized protein</fullName>
    </submittedName>
</protein>
<evidence type="ECO:0000313" key="2">
    <source>
        <dbReference type="Proteomes" id="UP000507470"/>
    </source>
</evidence>
<dbReference type="EMBL" id="CACVKT020001687">
    <property type="protein sequence ID" value="CAC5370332.1"/>
    <property type="molecule type" value="Genomic_DNA"/>
</dbReference>
<keyword evidence="2" id="KW-1185">Reference proteome</keyword>
<sequence>MKSGYTPIFANIAIESYIFATKIELGRIYFTKFRDILTKPERMALLSLKQNKEIVIKRADKNSSTVILDKKNYVEQALAQLNDGIHNEQIAISHSTEIYNLIETIESYIFATKIELGRIHLTKCKDNLTKSERMTLQSLKQNKEIVIKKADKNLSTVIFDKKNYVEQALAQFNDEIHYEQIAISHSTGIYHLKK</sequence>
<accession>A0A6J8ALS3</accession>
<dbReference type="Proteomes" id="UP000507470">
    <property type="component" value="Unassembled WGS sequence"/>
</dbReference>
<evidence type="ECO:0000313" key="1">
    <source>
        <dbReference type="EMBL" id="CAC5370332.1"/>
    </source>
</evidence>
<dbReference type="AlphaFoldDB" id="A0A6J8ALS3"/>
<name>A0A6J8ALS3_MYTCO</name>
<organism evidence="1 2">
    <name type="scientific">Mytilus coruscus</name>
    <name type="common">Sea mussel</name>
    <dbReference type="NCBI Taxonomy" id="42192"/>
    <lineage>
        <taxon>Eukaryota</taxon>
        <taxon>Metazoa</taxon>
        <taxon>Spiralia</taxon>
        <taxon>Lophotrochozoa</taxon>
        <taxon>Mollusca</taxon>
        <taxon>Bivalvia</taxon>
        <taxon>Autobranchia</taxon>
        <taxon>Pteriomorphia</taxon>
        <taxon>Mytilida</taxon>
        <taxon>Mytiloidea</taxon>
        <taxon>Mytilidae</taxon>
        <taxon>Mytilinae</taxon>
        <taxon>Mytilus</taxon>
    </lineage>
</organism>
<dbReference type="OrthoDB" id="6287939at2759"/>
<reference evidence="1 2" key="1">
    <citation type="submission" date="2020-06" db="EMBL/GenBank/DDBJ databases">
        <authorList>
            <person name="Li R."/>
            <person name="Bekaert M."/>
        </authorList>
    </citation>
    <scope>NUCLEOTIDE SEQUENCE [LARGE SCALE GENOMIC DNA]</scope>
    <source>
        <strain evidence="2">wild</strain>
    </source>
</reference>
<proteinExistence type="predicted"/>